<feature type="region of interest" description="Disordered" evidence="1">
    <location>
        <begin position="210"/>
        <end position="237"/>
    </location>
</feature>
<keyword evidence="2" id="KW-0812">Transmembrane</keyword>
<dbReference type="Proteomes" id="UP001239213">
    <property type="component" value="Unassembled WGS sequence"/>
</dbReference>
<proteinExistence type="predicted"/>
<dbReference type="AlphaFoldDB" id="A0AAI9U9B6"/>
<name>A0AAI9U9B6_9PEZI</name>
<reference evidence="3" key="1">
    <citation type="submission" date="2016-11" db="EMBL/GenBank/DDBJ databases">
        <title>The genome sequence of Colletotrichum cuscutae.</title>
        <authorList>
            <person name="Baroncelli R."/>
        </authorList>
    </citation>
    <scope>NUCLEOTIDE SEQUENCE</scope>
    <source>
        <strain evidence="3">IMI 304802</strain>
    </source>
</reference>
<dbReference type="EMBL" id="MPDP01000294">
    <property type="protein sequence ID" value="KAK1452767.1"/>
    <property type="molecule type" value="Genomic_DNA"/>
</dbReference>
<protein>
    <submittedName>
        <fullName evidence="3">Uncharacterized protein</fullName>
    </submittedName>
</protein>
<keyword evidence="4" id="KW-1185">Reference proteome</keyword>
<evidence type="ECO:0000256" key="2">
    <source>
        <dbReference type="SAM" id="Phobius"/>
    </source>
</evidence>
<sequence length="383" mass="42412">MSEFEADYLSKKVYKREERETRHKITMVDVVVGGKGARGHSSWDLLYIYNRKKANDACRVGQGPRKGHLSGGSNPHWYRAVVTAARWATGRRSPTENGVWFIYAYPLQIGLGWSGLEYQMPHVPHENGCTTRCRNMVRRGTHFHILGGSNISDAVAPLRSDHGPSGLSIADSRRAHKRSADTCGWLDKQRLRLFKAEYVPVLRNTGGTGMAFGPPNGKALKAPRERKKGDHGDVEGSVPAARPRGLLTLATATREVANPQMILRSELASLRQTFATVILSSLLVYGLGRYIVFVTLTERHQARDIEHIGMAVPERHRASGSFVAPLLLLVTLQAPKDCTRLSVLASRSPLGKRGKMGFLWVSRNTPIRPPPPFGHPKNPSQLP</sequence>
<keyword evidence="2" id="KW-0472">Membrane</keyword>
<feature type="transmembrane region" description="Helical" evidence="2">
    <location>
        <begin position="274"/>
        <end position="296"/>
    </location>
</feature>
<accession>A0AAI9U9B6</accession>
<evidence type="ECO:0000313" key="3">
    <source>
        <dbReference type="EMBL" id="KAK1452767.1"/>
    </source>
</evidence>
<organism evidence="3 4">
    <name type="scientific">Colletotrichum cuscutae</name>
    <dbReference type="NCBI Taxonomy" id="1209917"/>
    <lineage>
        <taxon>Eukaryota</taxon>
        <taxon>Fungi</taxon>
        <taxon>Dikarya</taxon>
        <taxon>Ascomycota</taxon>
        <taxon>Pezizomycotina</taxon>
        <taxon>Sordariomycetes</taxon>
        <taxon>Hypocreomycetidae</taxon>
        <taxon>Glomerellales</taxon>
        <taxon>Glomerellaceae</taxon>
        <taxon>Colletotrichum</taxon>
        <taxon>Colletotrichum acutatum species complex</taxon>
    </lineage>
</organism>
<gene>
    <name evidence="3" type="ORF">CCUS01_10641</name>
</gene>
<evidence type="ECO:0000313" key="4">
    <source>
        <dbReference type="Proteomes" id="UP001239213"/>
    </source>
</evidence>
<comment type="caution">
    <text evidence="3">The sequence shown here is derived from an EMBL/GenBank/DDBJ whole genome shotgun (WGS) entry which is preliminary data.</text>
</comment>
<evidence type="ECO:0000256" key="1">
    <source>
        <dbReference type="SAM" id="MobiDB-lite"/>
    </source>
</evidence>
<keyword evidence="2" id="KW-1133">Transmembrane helix</keyword>